<proteinExistence type="predicted"/>
<dbReference type="Gene3D" id="3.30.70.330">
    <property type="match status" value="1"/>
</dbReference>
<dbReference type="InterPro" id="IPR050502">
    <property type="entry name" value="Euk_RNA-bind_prot"/>
</dbReference>
<dbReference type="PANTHER" id="PTHR48025">
    <property type="entry name" value="OS02G0815200 PROTEIN"/>
    <property type="match status" value="1"/>
</dbReference>
<dbReference type="PROSITE" id="PS50102">
    <property type="entry name" value="RRM"/>
    <property type="match status" value="1"/>
</dbReference>
<dbReference type="OrthoDB" id="9798855at2"/>
<dbReference type="STRING" id="573321.SAMN04488505_101287"/>
<evidence type="ECO:0000313" key="4">
    <source>
        <dbReference type="Proteomes" id="UP000198984"/>
    </source>
</evidence>
<dbReference type="RefSeq" id="WP_089906371.1">
    <property type="nucleotide sequence ID" value="NZ_FOBB01000001.1"/>
</dbReference>
<dbReference type="Proteomes" id="UP000198984">
    <property type="component" value="Unassembled WGS sequence"/>
</dbReference>
<dbReference type="AlphaFoldDB" id="A0A1H7HEC3"/>
<dbReference type="InterPro" id="IPR035979">
    <property type="entry name" value="RBD_domain_sf"/>
</dbReference>
<dbReference type="SUPFAM" id="SSF54928">
    <property type="entry name" value="RNA-binding domain, RBD"/>
    <property type="match status" value="1"/>
</dbReference>
<evidence type="ECO:0000313" key="3">
    <source>
        <dbReference type="EMBL" id="SEK48624.1"/>
    </source>
</evidence>
<name>A0A1H7HEC3_9BACT</name>
<feature type="domain" description="RRM" evidence="2">
    <location>
        <begin position="1"/>
        <end position="79"/>
    </location>
</feature>
<dbReference type="EMBL" id="FOBB01000001">
    <property type="protein sequence ID" value="SEK48624.1"/>
    <property type="molecule type" value="Genomic_DNA"/>
</dbReference>
<gene>
    <name evidence="3" type="ORF">SAMN04488505_101287</name>
</gene>
<dbReference type="GO" id="GO:0003729">
    <property type="term" value="F:mRNA binding"/>
    <property type="evidence" value="ECO:0007669"/>
    <property type="project" value="TreeGrafter"/>
</dbReference>
<evidence type="ECO:0000259" key="2">
    <source>
        <dbReference type="PROSITE" id="PS50102"/>
    </source>
</evidence>
<accession>A0A1H7HEC3</accession>
<dbReference type="InterPro" id="IPR000504">
    <property type="entry name" value="RRM_dom"/>
</dbReference>
<keyword evidence="4" id="KW-1185">Reference proteome</keyword>
<protein>
    <submittedName>
        <fullName evidence="3">RNA recognition motif. (A.k.a. RRM, RBD, or RNP domain)</fullName>
    </submittedName>
</protein>
<dbReference type="PANTHER" id="PTHR48025:SF1">
    <property type="entry name" value="RRM DOMAIN-CONTAINING PROTEIN"/>
    <property type="match status" value="1"/>
</dbReference>
<dbReference type="InterPro" id="IPR012677">
    <property type="entry name" value="Nucleotide-bd_a/b_plait_sf"/>
</dbReference>
<organism evidence="3 4">
    <name type="scientific">Chitinophaga rupis</name>
    <dbReference type="NCBI Taxonomy" id="573321"/>
    <lineage>
        <taxon>Bacteria</taxon>
        <taxon>Pseudomonadati</taxon>
        <taxon>Bacteroidota</taxon>
        <taxon>Chitinophagia</taxon>
        <taxon>Chitinophagales</taxon>
        <taxon>Chitinophagaceae</taxon>
        <taxon>Chitinophaga</taxon>
    </lineage>
</organism>
<dbReference type="SMART" id="SM00360">
    <property type="entry name" value="RRM"/>
    <property type="match status" value="1"/>
</dbReference>
<dbReference type="Pfam" id="PF00076">
    <property type="entry name" value="RRM_1"/>
    <property type="match status" value="1"/>
</dbReference>
<sequence>MNINVSNLMPSFREEDLRNLFTKFGQVASCSIITDIFTGASKGLANVVMPDNNAAMEAIAQLDGYRVNGRPIGVSMAKERRQLSSSNGRNYRY</sequence>
<keyword evidence="1" id="KW-0694">RNA-binding</keyword>
<evidence type="ECO:0000256" key="1">
    <source>
        <dbReference type="ARBA" id="ARBA00022884"/>
    </source>
</evidence>
<reference evidence="3 4" key="1">
    <citation type="submission" date="2016-10" db="EMBL/GenBank/DDBJ databases">
        <authorList>
            <person name="de Groot N.N."/>
        </authorList>
    </citation>
    <scope>NUCLEOTIDE SEQUENCE [LARGE SCALE GENOMIC DNA]</scope>
    <source>
        <strain evidence="3 4">DSM 21039</strain>
    </source>
</reference>